<accession>A0ACB8DNU5</accession>
<evidence type="ECO:0000313" key="2">
    <source>
        <dbReference type="Proteomes" id="UP000821865"/>
    </source>
</evidence>
<organism evidence="1 2">
    <name type="scientific">Dermacentor silvarum</name>
    <name type="common">Tick</name>
    <dbReference type="NCBI Taxonomy" id="543639"/>
    <lineage>
        <taxon>Eukaryota</taxon>
        <taxon>Metazoa</taxon>
        <taxon>Ecdysozoa</taxon>
        <taxon>Arthropoda</taxon>
        <taxon>Chelicerata</taxon>
        <taxon>Arachnida</taxon>
        <taxon>Acari</taxon>
        <taxon>Parasitiformes</taxon>
        <taxon>Ixodida</taxon>
        <taxon>Ixodoidea</taxon>
        <taxon>Ixodidae</taxon>
        <taxon>Rhipicephalinae</taxon>
        <taxon>Dermacentor</taxon>
    </lineage>
</organism>
<reference evidence="1" key="1">
    <citation type="submission" date="2020-05" db="EMBL/GenBank/DDBJ databases">
        <title>Large-scale comparative analyses of tick genomes elucidate their genetic diversity and vector capacities.</title>
        <authorList>
            <person name="Jia N."/>
            <person name="Wang J."/>
            <person name="Shi W."/>
            <person name="Du L."/>
            <person name="Sun Y."/>
            <person name="Zhan W."/>
            <person name="Jiang J."/>
            <person name="Wang Q."/>
            <person name="Zhang B."/>
            <person name="Ji P."/>
            <person name="Sakyi L.B."/>
            <person name="Cui X."/>
            <person name="Yuan T."/>
            <person name="Jiang B."/>
            <person name="Yang W."/>
            <person name="Lam T.T.-Y."/>
            <person name="Chang Q."/>
            <person name="Ding S."/>
            <person name="Wang X."/>
            <person name="Zhu J."/>
            <person name="Ruan X."/>
            <person name="Zhao L."/>
            <person name="Wei J."/>
            <person name="Que T."/>
            <person name="Du C."/>
            <person name="Cheng J."/>
            <person name="Dai P."/>
            <person name="Han X."/>
            <person name="Huang E."/>
            <person name="Gao Y."/>
            <person name="Liu J."/>
            <person name="Shao H."/>
            <person name="Ye R."/>
            <person name="Li L."/>
            <person name="Wei W."/>
            <person name="Wang X."/>
            <person name="Wang C."/>
            <person name="Yang T."/>
            <person name="Huo Q."/>
            <person name="Li W."/>
            <person name="Guo W."/>
            <person name="Chen H."/>
            <person name="Zhou L."/>
            <person name="Ni X."/>
            <person name="Tian J."/>
            <person name="Zhou Y."/>
            <person name="Sheng Y."/>
            <person name="Liu T."/>
            <person name="Pan Y."/>
            <person name="Xia L."/>
            <person name="Li J."/>
            <person name="Zhao F."/>
            <person name="Cao W."/>
        </authorList>
    </citation>
    <scope>NUCLEOTIDE SEQUENCE</scope>
    <source>
        <strain evidence="1">Dsil-2018</strain>
    </source>
</reference>
<proteinExistence type="predicted"/>
<protein>
    <submittedName>
        <fullName evidence="1">Uncharacterized protein</fullName>
    </submittedName>
</protein>
<dbReference type="EMBL" id="CM023479">
    <property type="protein sequence ID" value="KAH7974016.1"/>
    <property type="molecule type" value="Genomic_DNA"/>
</dbReference>
<sequence>MLKSGTVPSVFPQYPSYLKPAPSKPRGARSIAKRKRESSPTKSALNCASENITGVRSTQQHMSDSTVSVDCMVMSVSDTDSVASQDLTQQFCTSRTTENSAERPDLTCTERLPHPGQTAYAMRSFGTQTNERSSSAAFLQRKKWHEKERTLKAQNERLRSTVDAYKKELQQMKEQCHVSKFLHVVKNSELACTKAKIILDQVVNYKAKKPIWSETTIRQCTILRQLSAKCYEHMRTKNLLSFPCRNTLKKYLGSSSGEVGFSELVKRRLSAELECLTTPNQNYVASSWMRCAFDRSLSTTSNEMHFLETLT</sequence>
<dbReference type="Proteomes" id="UP000821865">
    <property type="component" value="Chromosome 10"/>
</dbReference>
<gene>
    <name evidence="1" type="ORF">HPB49_008411</name>
</gene>
<evidence type="ECO:0000313" key="1">
    <source>
        <dbReference type="EMBL" id="KAH7974016.1"/>
    </source>
</evidence>
<keyword evidence="2" id="KW-1185">Reference proteome</keyword>
<comment type="caution">
    <text evidence="1">The sequence shown here is derived from an EMBL/GenBank/DDBJ whole genome shotgun (WGS) entry which is preliminary data.</text>
</comment>
<name>A0ACB8DNU5_DERSI</name>